<dbReference type="InterPro" id="IPR001611">
    <property type="entry name" value="Leu-rich_rpt"/>
</dbReference>
<dbReference type="InterPro" id="IPR051261">
    <property type="entry name" value="NLR"/>
</dbReference>
<dbReference type="Proteomes" id="UP000494163">
    <property type="component" value="Chromosome 2R"/>
</dbReference>
<dbReference type="PANTHER" id="PTHR24106">
    <property type="entry name" value="NACHT, LRR AND CARD DOMAINS-CONTAINING"/>
    <property type="match status" value="1"/>
</dbReference>
<proteinExistence type="predicted"/>
<name>A0A0M5J6W4_DROBS</name>
<dbReference type="OMA" id="YDKRPYK"/>
<dbReference type="InterPro" id="IPR032675">
    <property type="entry name" value="LRR_dom_sf"/>
</dbReference>
<evidence type="ECO:0000313" key="4">
    <source>
        <dbReference type="Proteomes" id="UP000494163"/>
    </source>
</evidence>
<evidence type="ECO:0000313" key="3">
    <source>
        <dbReference type="EMBL" id="ALC40786.1"/>
    </source>
</evidence>
<dbReference type="STRING" id="30019.A0A0M5J6W4"/>
<keyword evidence="4" id="KW-1185">Reference proteome</keyword>
<keyword evidence="2" id="KW-0677">Repeat</keyword>
<dbReference type="EMBL" id="CP012524">
    <property type="protein sequence ID" value="ALC40786.1"/>
    <property type="molecule type" value="Genomic_DNA"/>
</dbReference>
<dbReference type="OrthoDB" id="272549at2759"/>
<keyword evidence="1" id="KW-0433">Leucine-rich repeat</keyword>
<dbReference type="AlphaFoldDB" id="A0A0M5J6W4"/>
<protein>
    <submittedName>
        <fullName evidence="3">CG8197</fullName>
    </submittedName>
</protein>
<sequence>MCDLPCVYNANNCLEGTPIKGRTFNILLLYCWQREYDKRPYKHFQFRRLDFEERMNRRYHCLRDFRTIVNFLLQRRLHSVSISSVVVSNWNARMLQDFVRSLLSVPKVELKLMRLPHEFFVMLRLKVRQMKLRELSLEATPLSERDVIMLREVLLASGTLHTLNVASCSLNQYNFATLADGVYKSSSMRSLNASRILGLTLTLDTEKITSIVGSLLMQNKLVELTMEHCDFVAQDMETVAEYLYSKSCSLRRLRLGYNRIAADGAMYLMRGMASGGKLELLDISGNSIGSHGGEWIAKYFSSCLMLQHLHLNYNEIGAEAINLILLTLKKPCRMKRLTLYGNSFDACTAMIVRRLLDAEVVLHEEIDISYTYDEALQDYRIVPWR</sequence>
<dbReference type="Pfam" id="PF13516">
    <property type="entry name" value="LRR_6"/>
    <property type="match status" value="2"/>
</dbReference>
<accession>A0A0M5J6W4</accession>
<gene>
    <name evidence="3" type="ORF">Dbus_chr2Rg365</name>
</gene>
<dbReference type="SUPFAM" id="SSF52047">
    <property type="entry name" value="RNI-like"/>
    <property type="match status" value="1"/>
</dbReference>
<dbReference type="Gene3D" id="3.80.10.10">
    <property type="entry name" value="Ribonuclease Inhibitor"/>
    <property type="match status" value="2"/>
</dbReference>
<evidence type="ECO:0000256" key="2">
    <source>
        <dbReference type="ARBA" id="ARBA00022737"/>
    </source>
</evidence>
<reference evidence="3 4" key="1">
    <citation type="submission" date="2015-08" db="EMBL/GenBank/DDBJ databases">
        <title>Ancestral chromatin configuration constrains chromatin evolution on differentiating sex chromosomes in Drosophila.</title>
        <authorList>
            <person name="Zhou Q."/>
            <person name="Bachtrog D."/>
        </authorList>
    </citation>
    <scope>NUCLEOTIDE SEQUENCE [LARGE SCALE GENOMIC DNA]</scope>
    <source>
        <tissue evidence="3">Whole larvae</tissue>
    </source>
</reference>
<dbReference type="SMART" id="SM00368">
    <property type="entry name" value="LRR_RI"/>
    <property type="match status" value="5"/>
</dbReference>
<evidence type="ECO:0000256" key="1">
    <source>
        <dbReference type="ARBA" id="ARBA00022614"/>
    </source>
</evidence>
<organism evidence="3 4">
    <name type="scientific">Drosophila busckii</name>
    <name type="common">Fruit fly</name>
    <dbReference type="NCBI Taxonomy" id="30019"/>
    <lineage>
        <taxon>Eukaryota</taxon>
        <taxon>Metazoa</taxon>
        <taxon>Ecdysozoa</taxon>
        <taxon>Arthropoda</taxon>
        <taxon>Hexapoda</taxon>
        <taxon>Insecta</taxon>
        <taxon>Pterygota</taxon>
        <taxon>Neoptera</taxon>
        <taxon>Endopterygota</taxon>
        <taxon>Diptera</taxon>
        <taxon>Brachycera</taxon>
        <taxon>Muscomorpha</taxon>
        <taxon>Ephydroidea</taxon>
        <taxon>Drosophilidae</taxon>
        <taxon>Drosophila</taxon>
    </lineage>
</organism>